<comment type="subcellular location">
    <subcellularLocation>
        <location evidence="9">Cell membrane</location>
        <topology evidence="9">Lipid-anchor</topology>
    </subcellularLocation>
    <subcellularLocation>
        <location evidence="1">Membrane</location>
    </subcellularLocation>
</comment>
<dbReference type="PANTHER" id="PTHR30203:SF20">
    <property type="entry name" value="MULTIDRUG RESISTANCE OUTER MEMBRANE PROTEIN MDTP-RELATED"/>
    <property type="match status" value="1"/>
</dbReference>
<evidence type="ECO:0000256" key="7">
    <source>
        <dbReference type="ARBA" id="ARBA00023139"/>
    </source>
</evidence>
<dbReference type="AlphaFoldDB" id="A0A454JGF0"/>
<dbReference type="InterPro" id="IPR003423">
    <property type="entry name" value="OMP_efflux"/>
</dbReference>
<evidence type="ECO:0000256" key="3">
    <source>
        <dbReference type="ARBA" id="ARBA00022452"/>
    </source>
</evidence>
<evidence type="ECO:0000256" key="9">
    <source>
        <dbReference type="RuleBase" id="RU362097"/>
    </source>
</evidence>
<evidence type="ECO:0000256" key="4">
    <source>
        <dbReference type="ARBA" id="ARBA00022692"/>
    </source>
</evidence>
<dbReference type="InterPro" id="IPR010131">
    <property type="entry name" value="MdtP/NodT-like"/>
</dbReference>
<dbReference type="EMBL" id="RFAR01000056">
    <property type="protein sequence ID" value="RMC95470.1"/>
    <property type="molecule type" value="Genomic_DNA"/>
</dbReference>
<dbReference type="OrthoDB" id="9770517at2"/>
<dbReference type="NCBIfam" id="TIGR01845">
    <property type="entry name" value="outer_NodT"/>
    <property type="match status" value="1"/>
</dbReference>
<keyword evidence="3 9" id="KW-1134">Transmembrane beta strand</keyword>
<keyword evidence="11" id="KW-1185">Reference proteome</keyword>
<dbReference type="Pfam" id="PF02321">
    <property type="entry name" value="OEP"/>
    <property type="match status" value="2"/>
</dbReference>
<dbReference type="PANTHER" id="PTHR30203">
    <property type="entry name" value="OUTER MEMBRANE CATION EFFLUX PROTEIN"/>
    <property type="match status" value="1"/>
</dbReference>
<dbReference type="PROSITE" id="PS51257">
    <property type="entry name" value="PROKAR_LIPOPROTEIN"/>
    <property type="match status" value="1"/>
</dbReference>
<reference evidence="10 11" key="1">
    <citation type="submission" date="2018-10" db="EMBL/GenBank/DDBJ databases">
        <title>Draft genome sequence of Aquitalea MWU14-2217 isolated from a wild cranberry bog in Provincetown, Massachusetts.</title>
        <authorList>
            <person name="Ebadzadsahrai G."/>
            <person name="Soby S."/>
        </authorList>
    </citation>
    <scope>NUCLEOTIDE SEQUENCE [LARGE SCALE GENOMIC DNA]</scope>
    <source>
        <strain evidence="10 11">MWU14-2217</strain>
    </source>
</reference>
<comment type="similarity">
    <text evidence="2 9">Belongs to the outer membrane factor (OMF) (TC 1.B.17) family.</text>
</comment>
<proteinExistence type="inferred from homology"/>
<evidence type="ECO:0000313" key="11">
    <source>
        <dbReference type="Proteomes" id="UP000274139"/>
    </source>
</evidence>
<keyword evidence="6 9" id="KW-0472">Membrane</keyword>
<dbReference type="Gene3D" id="2.20.200.10">
    <property type="entry name" value="Outer membrane efflux proteins (OEP)"/>
    <property type="match status" value="1"/>
</dbReference>
<evidence type="ECO:0000256" key="5">
    <source>
        <dbReference type="ARBA" id="ARBA00022729"/>
    </source>
</evidence>
<gene>
    <name evidence="10" type="ORF">EAY64_13645</name>
</gene>
<evidence type="ECO:0000256" key="8">
    <source>
        <dbReference type="ARBA" id="ARBA00023288"/>
    </source>
</evidence>
<evidence type="ECO:0000313" key="10">
    <source>
        <dbReference type="EMBL" id="RMC95470.1"/>
    </source>
</evidence>
<sequence>MEKNVHSSVQHSTSKALYYGLILAMGSSLLGCASVPDLAPSPQMNSVANMGNTQSLTGTAAWAQSHWWTRYQDKQLDALIDEALANAPDMALAQARILQAEGYAQQAGALLLPTADLNGSLNRMKQSYNNGVPKALVPAGFNDSTRVALDFSYEIDFWGKNRAAVAAASSELMAARTEAEQSRLLLTSSIASAYAELARLYAVRDTALLALEVRQHSEKLLVERQQQGLETMSSVKQAQSRRATAQAELTAANQAIALQGNALAALLGRGPDRGQRIERPTLDLNQPQGLPSTLQAELIAHRPDLTAARMRAEAAARRIDVAHAGFYPNVNLTAYVGGQSLGSLDLLTKSGSGIAGIGPAINLPIFRGGQLEGSYRTARGEYDLAVSSYNQTLLQALHEVADAITRQDMLTPQLQQRTEALDAAEQAYQVAKDRYHGGLANYLEVLTAEDSVIKARRVLVDYQIQRITQDISLIKALGGGYHAGNA</sequence>
<keyword evidence="5" id="KW-0732">Signal</keyword>
<dbReference type="GO" id="GO:0005886">
    <property type="term" value="C:plasma membrane"/>
    <property type="evidence" value="ECO:0007669"/>
    <property type="project" value="UniProtKB-SubCell"/>
</dbReference>
<comment type="caution">
    <text evidence="10">The sequence shown here is derived from an EMBL/GenBank/DDBJ whole genome shotgun (WGS) entry which is preliminary data.</text>
</comment>
<evidence type="ECO:0000256" key="6">
    <source>
        <dbReference type="ARBA" id="ARBA00023136"/>
    </source>
</evidence>
<name>A0A454JGF0_9NEIS</name>
<dbReference type="GO" id="GO:0015562">
    <property type="term" value="F:efflux transmembrane transporter activity"/>
    <property type="evidence" value="ECO:0007669"/>
    <property type="project" value="InterPro"/>
</dbReference>
<evidence type="ECO:0000256" key="1">
    <source>
        <dbReference type="ARBA" id="ARBA00004370"/>
    </source>
</evidence>
<evidence type="ECO:0000256" key="2">
    <source>
        <dbReference type="ARBA" id="ARBA00007613"/>
    </source>
</evidence>
<dbReference type="SUPFAM" id="SSF56954">
    <property type="entry name" value="Outer membrane efflux proteins (OEP)"/>
    <property type="match status" value="1"/>
</dbReference>
<keyword evidence="7 9" id="KW-0564">Palmitate</keyword>
<protein>
    <submittedName>
        <fullName evidence="10">Efflux transporter outer membrane subunit</fullName>
    </submittedName>
</protein>
<dbReference type="Proteomes" id="UP000274139">
    <property type="component" value="Unassembled WGS sequence"/>
</dbReference>
<dbReference type="Gene3D" id="1.20.1600.10">
    <property type="entry name" value="Outer membrane efflux proteins (OEP)"/>
    <property type="match status" value="1"/>
</dbReference>
<accession>A0A454JGF0</accession>
<keyword evidence="4 9" id="KW-0812">Transmembrane</keyword>
<keyword evidence="8 9" id="KW-0449">Lipoprotein</keyword>
<organism evidence="10 11">
    <name type="scientific">Aquitalea palustris</name>
    <dbReference type="NCBI Taxonomy" id="2480983"/>
    <lineage>
        <taxon>Bacteria</taxon>
        <taxon>Pseudomonadati</taxon>
        <taxon>Pseudomonadota</taxon>
        <taxon>Betaproteobacteria</taxon>
        <taxon>Neisseriales</taxon>
        <taxon>Chromobacteriaceae</taxon>
        <taxon>Aquitalea</taxon>
    </lineage>
</organism>